<organism evidence="4 5">
    <name type="scientific">Sphingobacterium oryzagri</name>
    <dbReference type="NCBI Taxonomy" id="3025669"/>
    <lineage>
        <taxon>Bacteria</taxon>
        <taxon>Pseudomonadati</taxon>
        <taxon>Bacteroidota</taxon>
        <taxon>Sphingobacteriia</taxon>
        <taxon>Sphingobacteriales</taxon>
        <taxon>Sphingobacteriaceae</taxon>
        <taxon>Sphingobacterium</taxon>
    </lineage>
</organism>
<dbReference type="InterPro" id="IPR007837">
    <property type="entry name" value="DinB"/>
</dbReference>
<accession>A0ABY7WF29</accession>
<keyword evidence="3" id="KW-0732">Signal</keyword>
<name>A0ABY7WF29_9SPHI</name>
<dbReference type="Gene3D" id="1.20.120.450">
    <property type="entry name" value="dinb family like domain"/>
    <property type="match status" value="1"/>
</dbReference>
<feature type="signal peptide" evidence="3">
    <location>
        <begin position="1"/>
        <end position="20"/>
    </location>
</feature>
<comment type="similarity">
    <text evidence="1">Belongs to the DinB family.</text>
</comment>
<keyword evidence="2" id="KW-0479">Metal-binding</keyword>
<dbReference type="InterPro" id="IPR034660">
    <property type="entry name" value="DinB/YfiT-like"/>
</dbReference>
<evidence type="ECO:0000256" key="1">
    <source>
        <dbReference type="ARBA" id="ARBA00008635"/>
    </source>
</evidence>
<evidence type="ECO:0000313" key="4">
    <source>
        <dbReference type="EMBL" id="WDF67136.1"/>
    </source>
</evidence>
<keyword evidence="5" id="KW-1185">Reference proteome</keyword>
<dbReference type="EMBL" id="CP117880">
    <property type="protein sequence ID" value="WDF67136.1"/>
    <property type="molecule type" value="Genomic_DNA"/>
</dbReference>
<gene>
    <name evidence="4" type="ORF">PQ465_12550</name>
</gene>
<evidence type="ECO:0000313" key="5">
    <source>
        <dbReference type="Proteomes" id="UP001221558"/>
    </source>
</evidence>
<feature type="chain" id="PRO_5045779996" evidence="3">
    <location>
        <begin position="21"/>
        <end position="174"/>
    </location>
</feature>
<dbReference type="Pfam" id="PF05163">
    <property type="entry name" value="DinB"/>
    <property type="match status" value="1"/>
</dbReference>
<dbReference type="RefSeq" id="WP_274265866.1">
    <property type="nucleotide sequence ID" value="NZ_CP117880.1"/>
</dbReference>
<reference evidence="4 5" key="1">
    <citation type="submission" date="2023-02" db="EMBL/GenBank/DDBJ databases">
        <title>Genome sequence of Sphingobacterium sp. KACC 22765.</title>
        <authorList>
            <person name="Kim S."/>
            <person name="Heo J."/>
            <person name="Kwon S.-W."/>
        </authorList>
    </citation>
    <scope>NUCLEOTIDE SEQUENCE [LARGE SCALE GENOMIC DNA]</scope>
    <source>
        <strain evidence="4 5">KACC 22765</strain>
    </source>
</reference>
<dbReference type="SUPFAM" id="SSF109854">
    <property type="entry name" value="DinB/YfiT-like putative metalloenzymes"/>
    <property type="match status" value="1"/>
</dbReference>
<protein>
    <submittedName>
        <fullName evidence="4">DinB family protein</fullName>
    </submittedName>
</protein>
<dbReference type="Proteomes" id="UP001221558">
    <property type="component" value="Chromosome"/>
</dbReference>
<evidence type="ECO:0000256" key="3">
    <source>
        <dbReference type="SAM" id="SignalP"/>
    </source>
</evidence>
<evidence type="ECO:0000256" key="2">
    <source>
        <dbReference type="ARBA" id="ARBA00022723"/>
    </source>
</evidence>
<sequence>MKNLMIIAIGLFVSTSIARAQSTKGDLISDWKRAKEYTIEYLEAMPDSKYSLKPTDDIRTFAEQMLHIADANYGFTSAALSTDNPQSENPLEKANDKSKSAVTKLVTESYDFVIRSIESTDDSEFGHSIRLFDSFEMTKRKALLKLFEHQTHHRGQTTIYLRLAGVVPPQEKLF</sequence>
<proteinExistence type="inferred from homology"/>